<gene>
    <name evidence="3" type="ORF">CSA25_04755</name>
</gene>
<proteinExistence type="predicted"/>
<keyword evidence="2" id="KW-0732">Signal</keyword>
<feature type="chain" id="PRO_5013694132" description="DUF4198 domain-containing protein" evidence="2">
    <location>
        <begin position="27"/>
        <end position="154"/>
    </location>
</feature>
<feature type="signal peptide" evidence="2">
    <location>
        <begin position="1"/>
        <end position="26"/>
    </location>
</feature>
<evidence type="ECO:0008006" key="5">
    <source>
        <dbReference type="Google" id="ProtNLM"/>
    </source>
</evidence>
<evidence type="ECO:0000256" key="2">
    <source>
        <dbReference type="SAM" id="SignalP"/>
    </source>
</evidence>
<keyword evidence="1" id="KW-1133">Transmembrane helix</keyword>
<evidence type="ECO:0000313" key="4">
    <source>
        <dbReference type="Proteomes" id="UP000231203"/>
    </source>
</evidence>
<organism evidence="3 4">
    <name type="scientific">Desulfobacter postgatei</name>
    <dbReference type="NCBI Taxonomy" id="2293"/>
    <lineage>
        <taxon>Bacteria</taxon>
        <taxon>Pseudomonadati</taxon>
        <taxon>Thermodesulfobacteriota</taxon>
        <taxon>Desulfobacteria</taxon>
        <taxon>Desulfobacterales</taxon>
        <taxon>Desulfobacteraceae</taxon>
        <taxon>Desulfobacter</taxon>
    </lineage>
</organism>
<evidence type="ECO:0000256" key="1">
    <source>
        <dbReference type="SAM" id="Phobius"/>
    </source>
</evidence>
<feature type="transmembrane region" description="Helical" evidence="1">
    <location>
        <begin position="130"/>
        <end position="150"/>
    </location>
</feature>
<dbReference type="EMBL" id="PDTI01000040">
    <property type="protein sequence ID" value="PIE62503.1"/>
    <property type="molecule type" value="Genomic_DNA"/>
</dbReference>
<accession>A0A2G6MQY7</accession>
<protein>
    <recommendedName>
        <fullName evidence="5">DUF4198 domain-containing protein</fullName>
    </recommendedName>
</protein>
<keyword evidence="1" id="KW-0472">Membrane</keyword>
<dbReference type="AlphaFoldDB" id="A0A2G6MQY7"/>
<dbReference type="Proteomes" id="UP000231203">
    <property type="component" value="Unassembled WGS sequence"/>
</dbReference>
<name>A0A2G6MQY7_9BACT</name>
<keyword evidence="1" id="KW-0812">Transmembrane</keyword>
<reference evidence="3 4" key="1">
    <citation type="submission" date="2017-10" db="EMBL/GenBank/DDBJ databases">
        <title>Novel microbial diversity and functional potential in the marine mammal oral microbiome.</title>
        <authorList>
            <person name="Dudek N.K."/>
            <person name="Sun C.L."/>
            <person name="Burstein D."/>
            <person name="Kantor R.S."/>
            <person name="Aliaga Goltsman D.S."/>
            <person name="Bik E.M."/>
            <person name="Thomas B.C."/>
            <person name="Banfield J.F."/>
            <person name="Relman D.A."/>
        </authorList>
    </citation>
    <scope>NUCLEOTIDE SEQUENCE [LARGE SCALE GENOMIC DNA]</scope>
    <source>
        <strain evidence="3">DOLJORAL78_47_202</strain>
    </source>
</reference>
<comment type="caution">
    <text evidence="3">The sequence shown here is derived from an EMBL/GenBank/DDBJ whole genome shotgun (WGS) entry which is preliminary data.</text>
</comment>
<evidence type="ECO:0000313" key="3">
    <source>
        <dbReference type="EMBL" id="PIE62503.1"/>
    </source>
</evidence>
<sequence>MKQAILNRRLLMVLVFCSLSVGTVHAHGTGFRLLPDSDVIAVRFFYTGGAPMAYAQSHIQGPESDQPEHQNGRTDCKGIFAFCPDRPGTWHLTVDDGRGHRVNAKIEVDDNFKAAQPKAGQANRPDSPRWIEILSGLSFLMNIALISIILKKRK</sequence>